<accession>A0A5B7EW01</accession>
<dbReference type="EMBL" id="VSRR010003832">
    <property type="protein sequence ID" value="MPC37615.1"/>
    <property type="molecule type" value="Genomic_DNA"/>
</dbReference>
<evidence type="ECO:0000256" key="1">
    <source>
        <dbReference type="SAM" id="MobiDB-lite"/>
    </source>
</evidence>
<protein>
    <submittedName>
        <fullName evidence="2">Uncharacterized protein</fullName>
    </submittedName>
</protein>
<comment type="caution">
    <text evidence="2">The sequence shown here is derived from an EMBL/GenBank/DDBJ whole genome shotgun (WGS) entry which is preliminary data.</text>
</comment>
<proteinExistence type="predicted"/>
<evidence type="ECO:0000313" key="2">
    <source>
        <dbReference type="EMBL" id="MPC37615.1"/>
    </source>
</evidence>
<keyword evidence="3" id="KW-1185">Reference proteome</keyword>
<sequence length="93" mass="9962">MIAGADAAVRKELRCSARRAWQSKGNERMSSQIPARQVSRPTPLLQTQPCGDSINNSLASSRTAQRPPQPGGEEAGGRGSASAHSFMTHPHRL</sequence>
<feature type="compositionally biased region" description="Polar residues" evidence="1">
    <location>
        <begin position="44"/>
        <end position="64"/>
    </location>
</feature>
<name>A0A5B7EW01_PORTR</name>
<organism evidence="2 3">
    <name type="scientific">Portunus trituberculatus</name>
    <name type="common">Swimming crab</name>
    <name type="synonym">Neptunus trituberculatus</name>
    <dbReference type="NCBI Taxonomy" id="210409"/>
    <lineage>
        <taxon>Eukaryota</taxon>
        <taxon>Metazoa</taxon>
        <taxon>Ecdysozoa</taxon>
        <taxon>Arthropoda</taxon>
        <taxon>Crustacea</taxon>
        <taxon>Multicrustacea</taxon>
        <taxon>Malacostraca</taxon>
        <taxon>Eumalacostraca</taxon>
        <taxon>Eucarida</taxon>
        <taxon>Decapoda</taxon>
        <taxon>Pleocyemata</taxon>
        <taxon>Brachyura</taxon>
        <taxon>Eubrachyura</taxon>
        <taxon>Portunoidea</taxon>
        <taxon>Portunidae</taxon>
        <taxon>Portuninae</taxon>
        <taxon>Portunus</taxon>
    </lineage>
</organism>
<gene>
    <name evidence="2" type="ORF">E2C01_031102</name>
</gene>
<evidence type="ECO:0000313" key="3">
    <source>
        <dbReference type="Proteomes" id="UP000324222"/>
    </source>
</evidence>
<dbReference type="AlphaFoldDB" id="A0A5B7EW01"/>
<reference evidence="2 3" key="1">
    <citation type="submission" date="2019-05" db="EMBL/GenBank/DDBJ databases">
        <title>Another draft genome of Portunus trituberculatus and its Hox gene families provides insights of decapod evolution.</title>
        <authorList>
            <person name="Jeong J.-H."/>
            <person name="Song I."/>
            <person name="Kim S."/>
            <person name="Choi T."/>
            <person name="Kim D."/>
            <person name="Ryu S."/>
            <person name="Kim W."/>
        </authorList>
    </citation>
    <scope>NUCLEOTIDE SEQUENCE [LARGE SCALE GENOMIC DNA]</scope>
    <source>
        <tissue evidence="2">Muscle</tissue>
    </source>
</reference>
<feature type="region of interest" description="Disordered" evidence="1">
    <location>
        <begin position="19"/>
        <end position="93"/>
    </location>
</feature>
<dbReference type="Proteomes" id="UP000324222">
    <property type="component" value="Unassembled WGS sequence"/>
</dbReference>